<evidence type="ECO:0008006" key="8">
    <source>
        <dbReference type="Google" id="ProtNLM"/>
    </source>
</evidence>
<dbReference type="Pfam" id="PF03741">
    <property type="entry name" value="TerC"/>
    <property type="match status" value="1"/>
</dbReference>
<dbReference type="InterPro" id="IPR005496">
    <property type="entry name" value="Integral_membrane_TerC"/>
</dbReference>
<comment type="subcellular location">
    <subcellularLocation>
        <location evidence="1">Membrane</location>
        <topology evidence="1">Multi-pass membrane protein</topology>
    </subcellularLocation>
</comment>
<dbReference type="PANTHER" id="PTHR30238:SF0">
    <property type="entry name" value="THYLAKOID MEMBRANE PROTEIN TERC, CHLOROPLASTIC"/>
    <property type="match status" value="1"/>
</dbReference>
<feature type="transmembrane region" description="Helical" evidence="6">
    <location>
        <begin position="41"/>
        <end position="63"/>
    </location>
</feature>
<dbReference type="InterPro" id="IPR022369">
    <property type="entry name" value="Integral_membrane_TerC_rswitch"/>
</dbReference>
<protein>
    <recommendedName>
        <fullName evidence="8">Inner membrane protein alx</fullName>
    </recommendedName>
</protein>
<feature type="transmembrane region" description="Helical" evidence="6">
    <location>
        <begin position="235"/>
        <end position="257"/>
    </location>
</feature>
<feature type="transmembrane region" description="Helical" evidence="6">
    <location>
        <begin position="264"/>
        <end position="282"/>
    </location>
</feature>
<proteinExistence type="inferred from homology"/>
<reference evidence="7" key="1">
    <citation type="submission" date="2016-03" db="EMBL/GenBank/DDBJ databases">
        <authorList>
            <person name="Ploux O."/>
        </authorList>
    </citation>
    <scope>NUCLEOTIDE SEQUENCE</scope>
    <source>
        <strain evidence="7">UC10</strain>
    </source>
</reference>
<evidence type="ECO:0000256" key="2">
    <source>
        <dbReference type="ARBA" id="ARBA00007511"/>
    </source>
</evidence>
<evidence type="ECO:0000256" key="5">
    <source>
        <dbReference type="ARBA" id="ARBA00023136"/>
    </source>
</evidence>
<evidence type="ECO:0000256" key="1">
    <source>
        <dbReference type="ARBA" id="ARBA00004141"/>
    </source>
</evidence>
<evidence type="ECO:0000313" key="7">
    <source>
        <dbReference type="EMBL" id="SBV37402.1"/>
    </source>
</evidence>
<organism evidence="7">
    <name type="scientific">uncultured Stenotrophomonas sp</name>
    <dbReference type="NCBI Taxonomy" id="165438"/>
    <lineage>
        <taxon>Bacteria</taxon>
        <taxon>Pseudomonadati</taxon>
        <taxon>Pseudomonadota</taxon>
        <taxon>Gammaproteobacteria</taxon>
        <taxon>Lysobacterales</taxon>
        <taxon>Lysobacteraceae</taxon>
        <taxon>Stenotrophomonas</taxon>
        <taxon>environmental samples</taxon>
    </lineage>
</organism>
<name>A0A1Y5Q533_9GAMM</name>
<sequence length="317" mass="35122">MQTIGNVWMWGGFIAVVVAALLVDLVLMRHGGPHKVTFKEALYWSAGWVLLALAFNAGLWWYLHETAGAALANEVGLQFLTGYLIEKALAVDNIFVFLLIMGYFAVPEVQRQRVLVIGILGAIVLRTVMIFAGSVLVSQFHWLLYVFGAFLLFTGWKMWFAAGEEPSLDDNPALRFMRRHLRITHEYNGNRLLAEKNGVRWFTPMFVVLVLIAVTDVIFAVDSIPAIFAITTDPFIVLTSNVFAVLGLRAMFFLLAGMADRFHLLPYGLAVILGFIGSKMLLIDVFHIPVPVSLGVVAAILAMTMVLSVKLPPRGKA</sequence>
<feature type="transmembrane region" description="Helical" evidence="6">
    <location>
        <begin position="142"/>
        <end position="160"/>
    </location>
</feature>
<feature type="transmembrane region" description="Helical" evidence="6">
    <location>
        <begin position="113"/>
        <end position="136"/>
    </location>
</feature>
<evidence type="ECO:0000256" key="3">
    <source>
        <dbReference type="ARBA" id="ARBA00022692"/>
    </source>
</evidence>
<accession>A0A1Y5Q533</accession>
<dbReference type="AlphaFoldDB" id="A0A1Y5Q533"/>
<keyword evidence="5 6" id="KW-0472">Membrane</keyword>
<dbReference type="PANTHER" id="PTHR30238">
    <property type="entry name" value="MEMBRANE BOUND PREDICTED REDOX MODULATOR"/>
    <property type="match status" value="1"/>
</dbReference>
<feature type="transmembrane region" description="Helical" evidence="6">
    <location>
        <begin position="6"/>
        <end position="29"/>
    </location>
</feature>
<evidence type="ECO:0000256" key="4">
    <source>
        <dbReference type="ARBA" id="ARBA00022989"/>
    </source>
</evidence>
<dbReference type="NCBIfam" id="TIGR03718">
    <property type="entry name" value="R_switched_Alx"/>
    <property type="match status" value="1"/>
</dbReference>
<keyword evidence="4 6" id="KW-1133">Transmembrane helix</keyword>
<feature type="transmembrane region" description="Helical" evidence="6">
    <location>
        <begin position="288"/>
        <end position="309"/>
    </location>
</feature>
<feature type="transmembrane region" description="Helical" evidence="6">
    <location>
        <begin position="83"/>
        <end position="106"/>
    </location>
</feature>
<keyword evidence="3 6" id="KW-0812">Transmembrane</keyword>
<comment type="similarity">
    <text evidence="2">Belongs to the TerC family.</text>
</comment>
<dbReference type="EMBL" id="FLTS01000001">
    <property type="protein sequence ID" value="SBV37402.1"/>
    <property type="molecule type" value="Genomic_DNA"/>
</dbReference>
<dbReference type="GO" id="GO:0016020">
    <property type="term" value="C:membrane"/>
    <property type="evidence" value="ECO:0007669"/>
    <property type="project" value="UniProtKB-SubCell"/>
</dbReference>
<evidence type="ECO:0000256" key="6">
    <source>
        <dbReference type="SAM" id="Phobius"/>
    </source>
</evidence>
<gene>
    <name evidence="7" type="primary">alx</name>
    <name evidence="7" type="ORF">STPYR_12332</name>
</gene>
<feature type="transmembrane region" description="Helical" evidence="6">
    <location>
        <begin position="206"/>
        <end position="229"/>
    </location>
</feature>